<sequence length="161" mass="17127">MMNAPVIDPAVGMADPAAALHPLFARLVREFGACVVTPDRCAAWAAEGGDRVLLLGGDPVRFPEALDVAVVLPELRRAHGDRFSIGVAAREHEEALARQHGSQRWPALIFLRDGRYLGTLAGMHDWTDYVAQVGEMLARTPTRAPIGIAAAGTGADAPSCH</sequence>
<dbReference type="Pfam" id="PF07449">
    <property type="entry name" value="HyaE"/>
    <property type="match status" value="1"/>
</dbReference>
<accession>A0A5C1Q0Z6</accession>
<dbReference type="SUPFAM" id="SSF52833">
    <property type="entry name" value="Thioredoxin-like"/>
    <property type="match status" value="1"/>
</dbReference>
<dbReference type="CDD" id="cd02965">
    <property type="entry name" value="HyaE"/>
    <property type="match status" value="1"/>
</dbReference>
<organism evidence="2 3">
    <name type="scientific">Sphaerotilus sulfidivorans</name>
    <dbReference type="NCBI Taxonomy" id="639200"/>
    <lineage>
        <taxon>Bacteria</taxon>
        <taxon>Pseudomonadati</taxon>
        <taxon>Pseudomonadota</taxon>
        <taxon>Betaproteobacteria</taxon>
        <taxon>Burkholderiales</taxon>
        <taxon>Sphaerotilaceae</taxon>
        <taxon>Sphaerotilus</taxon>
    </lineage>
</organism>
<dbReference type="EMBL" id="CP035708">
    <property type="protein sequence ID" value="QEN01168.1"/>
    <property type="molecule type" value="Genomic_DNA"/>
</dbReference>
<proteinExistence type="inferred from homology"/>
<dbReference type="AlphaFoldDB" id="A0A5C1Q0Z6"/>
<evidence type="ECO:0000313" key="2">
    <source>
        <dbReference type="EMBL" id="QEN01168.1"/>
    </source>
</evidence>
<dbReference type="InterPro" id="IPR036249">
    <property type="entry name" value="Thioredoxin-like_sf"/>
</dbReference>
<protein>
    <submittedName>
        <fullName evidence="2">Hydrogenase</fullName>
    </submittedName>
</protein>
<gene>
    <name evidence="2" type="ORF">EWH46_10560</name>
</gene>
<dbReference type="KEGG" id="snn:EWH46_10560"/>
<dbReference type="InterPro" id="IPR010893">
    <property type="entry name" value="NiFe-hyd_mat_HyaE"/>
</dbReference>
<dbReference type="Proteomes" id="UP000323522">
    <property type="component" value="Chromosome"/>
</dbReference>
<evidence type="ECO:0000313" key="3">
    <source>
        <dbReference type="Proteomes" id="UP000323522"/>
    </source>
</evidence>
<evidence type="ECO:0000256" key="1">
    <source>
        <dbReference type="ARBA" id="ARBA00009004"/>
    </source>
</evidence>
<dbReference type="Gene3D" id="3.40.30.10">
    <property type="entry name" value="Glutaredoxin"/>
    <property type="match status" value="1"/>
</dbReference>
<dbReference type="OrthoDB" id="6560050at2"/>
<comment type="similarity">
    <text evidence="1">Belongs to the HupG/HyaE family.</text>
</comment>
<name>A0A5C1Q0Z6_9BURK</name>
<reference evidence="2 3" key="1">
    <citation type="submission" date="2019-02" db="EMBL/GenBank/DDBJ databases">
        <title>Complete Genome Sequence and Methylome Analysis of Sphaerotilus natans subsp. sulfidivorans D-507.</title>
        <authorList>
            <person name="Fomenkov A."/>
            <person name="Gridneva E."/>
            <person name="Smolyakov D."/>
            <person name="Dubinina G."/>
            <person name="Vincze T."/>
            <person name="Grabovich M."/>
            <person name="Roberts R.J."/>
        </authorList>
    </citation>
    <scope>NUCLEOTIDE SEQUENCE [LARGE SCALE GENOMIC DNA]</scope>
    <source>
        <strain evidence="2 3">D-507</strain>
    </source>
</reference>